<sequence length="335" mass="35144">MTAGNATVRDVAARAKVSLGTVSNVLNRPEAVSPGTLQRVHEAIDALGFVPNDAARRLRTGRSRSVGLVVLDVGNPFFTDLARGAEAAVEAAGGTILLGDSDHRPEREARYLDLFEEQRVRGVLVSPVDGVSHLDELSARGTPTVLVDRAADPARFCSTSVDDVAGGRLAAGHLLEQGYRRLAFVGGPLRLRQMADRLRGAREAVAAAGGALEVVELAEPTAPHGRVAGADLAARPVAHRPEAVLAGNDLIAAGVLQALMLDGVRVPEDVGVVGYDDTAPAQTAVVPLSSVRRPSELLGRTAVELLLEEAAGGEHRHRRVVFEPELVVRGSSVRG</sequence>
<proteinExistence type="predicted"/>
<comment type="caution">
    <text evidence="5">The sequence shown here is derived from an EMBL/GenBank/DDBJ whole genome shotgun (WGS) entry which is preliminary data.</text>
</comment>
<dbReference type="SMART" id="SM00354">
    <property type="entry name" value="HTH_LACI"/>
    <property type="match status" value="1"/>
</dbReference>
<name>A0A7J5UJ72_9MICO</name>
<dbReference type="InterPro" id="IPR046335">
    <property type="entry name" value="LacI/GalR-like_sensor"/>
</dbReference>
<dbReference type="GO" id="GO:0003700">
    <property type="term" value="F:DNA-binding transcription factor activity"/>
    <property type="evidence" value="ECO:0007669"/>
    <property type="project" value="TreeGrafter"/>
</dbReference>
<organism evidence="5 6">
    <name type="scientific">Georgenia thermotolerans</name>
    <dbReference type="NCBI Taxonomy" id="527326"/>
    <lineage>
        <taxon>Bacteria</taxon>
        <taxon>Bacillati</taxon>
        <taxon>Actinomycetota</taxon>
        <taxon>Actinomycetes</taxon>
        <taxon>Micrococcales</taxon>
        <taxon>Bogoriellaceae</taxon>
        <taxon>Georgenia</taxon>
    </lineage>
</organism>
<gene>
    <name evidence="5" type="ORF">GB883_19320</name>
</gene>
<feature type="domain" description="HTH lacI-type" evidence="4">
    <location>
        <begin position="6"/>
        <end position="60"/>
    </location>
</feature>
<evidence type="ECO:0000259" key="4">
    <source>
        <dbReference type="PROSITE" id="PS50932"/>
    </source>
</evidence>
<protein>
    <submittedName>
        <fullName evidence="5">Substrate-binding domain-containing protein</fullName>
    </submittedName>
</protein>
<dbReference type="PANTHER" id="PTHR30146:SF109">
    <property type="entry name" value="HTH-TYPE TRANSCRIPTIONAL REGULATOR GALS"/>
    <property type="match status" value="1"/>
</dbReference>
<evidence type="ECO:0000256" key="3">
    <source>
        <dbReference type="ARBA" id="ARBA00023163"/>
    </source>
</evidence>
<evidence type="ECO:0000256" key="1">
    <source>
        <dbReference type="ARBA" id="ARBA00023015"/>
    </source>
</evidence>
<dbReference type="Proteomes" id="UP000451860">
    <property type="component" value="Unassembled WGS sequence"/>
</dbReference>
<dbReference type="OrthoDB" id="37081at2"/>
<dbReference type="PROSITE" id="PS50932">
    <property type="entry name" value="HTH_LACI_2"/>
    <property type="match status" value="1"/>
</dbReference>
<dbReference type="InterPro" id="IPR028082">
    <property type="entry name" value="Peripla_BP_I"/>
</dbReference>
<dbReference type="SUPFAM" id="SSF47413">
    <property type="entry name" value="lambda repressor-like DNA-binding domains"/>
    <property type="match status" value="1"/>
</dbReference>
<reference evidence="5 6" key="1">
    <citation type="submission" date="2019-10" db="EMBL/GenBank/DDBJ databases">
        <title>Georgenia wutianyii sp. nov. and Georgenia yuyongxinii sp. nov. isolated from plateau pika (Ochotona curzoniae) in the Qinghai-Tibet plateau of China.</title>
        <authorList>
            <person name="Tian Z."/>
        </authorList>
    </citation>
    <scope>NUCLEOTIDE SEQUENCE [LARGE SCALE GENOMIC DNA]</scope>
    <source>
        <strain evidence="5 6">DSM 21501</strain>
    </source>
</reference>
<dbReference type="Pfam" id="PF00356">
    <property type="entry name" value="LacI"/>
    <property type="match status" value="1"/>
</dbReference>
<evidence type="ECO:0000256" key="2">
    <source>
        <dbReference type="ARBA" id="ARBA00023125"/>
    </source>
</evidence>
<dbReference type="CDD" id="cd01392">
    <property type="entry name" value="HTH_LacI"/>
    <property type="match status" value="1"/>
</dbReference>
<dbReference type="GO" id="GO:0000976">
    <property type="term" value="F:transcription cis-regulatory region binding"/>
    <property type="evidence" value="ECO:0007669"/>
    <property type="project" value="TreeGrafter"/>
</dbReference>
<dbReference type="PANTHER" id="PTHR30146">
    <property type="entry name" value="LACI-RELATED TRANSCRIPTIONAL REPRESSOR"/>
    <property type="match status" value="1"/>
</dbReference>
<dbReference type="EMBL" id="WHJE01000170">
    <property type="protein sequence ID" value="KAE8762445.1"/>
    <property type="molecule type" value="Genomic_DNA"/>
</dbReference>
<dbReference type="Gene3D" id="3.40.50.2300">
    <property type="match status" value="2"/>
</dbReference>
<dbReference type="Gene3D" id="1.10.260.40">
    <property type="entry name" value="lambda repressor-like DNA-binding domains"/>
    <property type="match status" value="1"/>
</dbReference>
<keyword evidence="3" id="KW-0804">Transcription</keyword>
<accession>A0A7J5UJ72</accession>
<dbReference type="PROSITE" id="PS00356">
    <property type="entry name" value="HTH_LACI_1"/>
    <property type="match status" value="1"/>
</dbReference>
<evidence type="ECO:0000313" key="5">
    <source>
        <dbReference type="EMBL" id="KAE8762445.1"/>
    </source>
</evidence>
<dbReference type="Pfam" id="PF13377">
    <property type="entry name" value="Peripla_BP_3"/>
    <property type="match status" value="1"/>
</dbReference>
<keyword evidence="2" id="KW-0238">DNA-binding</keyword>
<dbReference type="InterPro" id="IPR000843">
    <property type="entry name" value="HTH_LacI"/>
</dbReference>
<dbReference type="RefSeq" id="WP_152200315.1">
    <property type="nucleotide sequence ID" value="NZ_VUKF01000003.1"/>
</dbReference>
<evidence type="ECO:0000313" key="6">
    <source>
        <dbReference type="Proteomes" id="UP000451860"/>
    </source>
</evidence>
<keyword evidence="1" id="KW-0805">Transcription regulation</keyword>
<keyword evidence="6" id="KW-1185">Reference proteome</keyword>
<dbReference type="SUPFAM" id="SSF53822">
    <property type="entry name" value="Periplasmic binding protein-like I"/>
    <property type="match status" value="1"/>
</dbReference>
<dbReference type="AlphaFoldDB" id="A0A7J5UJ72"/>
<dbReference type="InterPro" id="IPR010982">
    <property type="entry name" value="Lambda_DNA-bd_dom_sf"/>
</dbReference>